<dbReference type="Gene3D" id="3.30.559.30">
    <property type="entry name" value="Nonribosomal peptide synthetase, condensation domain"/>
    <property type="match status" value="1"/>
</dbReference>
<keyword evidence="5" id="KW-0596">Phosphopantetheine</keyword>
<comment type="cofactor">
    <cofactor evidence="1">
        <name>pantetheine 4'-phosphate</name>
        <dbReference type="ChEBI" id="CHEBI:47942"/>
    </cofactor>
</comment>
<dbReference type="RefSeq" id="WP_221497046.1">
    <property type="nucleotide sequence ID" value="NZ_JACHJB010000003.1"/>
</dbReference>
<dbReference type="InterPro" id="IPR057737">
    <property type="entry name" value="Condensation_MtbB-like"/>
</dbReference>
<dbReference type="InterPro" id="IPR025110">
    <property type="entry name" value="AMP-bd_C"/>
</dbReference>
<dbReference type="CDD" id="cd19535">
    <property type="entry name" value="Cyc_NRPS"/>
    <property type="match status" value="1"/>
</dbReference>
<dbReference type="GO" id="GO:0031177">
    <property type="term" value="F:phosphopantetheine binding"/>
    <property type="evidence" value="ECO:0007669"/>
    <property type="project" value="InterPro"/>
</dbReference>
<comment type="caution">
    <text evidence="11">The sequence shown here is derived from an EMBL/GenBank/DDBJ whole genome shotgun (WGS) entry which is preliminary data.</text>
</comment>
<comment type="pathway">
    <text evidence="2">Siderophore biosynthesis; mycobactin biosynthesis.</text>
</comment>
<gene>
    <name evidence="11" type="ORF">FHU36_006530</name>
</gene>
<dbReference type="SUPFAM" id="SSF52777">
    <property type="entry name" value="CoA-dependent acyltransferases"/>
    <property type="match status" value="2"/>
</dbReference>
<dbReference type="InterPro" id="IPR023213">
    <property type="entry name" value="CAT-like_dom_sf"/>
</dbReference>
<accession>A0A7X0C8C0</accession>
<dbReference type="InterPro" id="IPR010071">
    <property type="entry name" value="AA_adenyl_dom"/>
</dbReference>
<evidence type="ECO:0000259" key="10">
    <source>
        <dbReference type="PROSITE" id="PS50075"/>
    </source>
</evidence>
<dbReference type="CDD" id="cd12114">
    <property type="entry name" value="A_NRPS_TlmIV_like"/>
    <property type="match status" value="1"/>
</dbReference>
<evidence type="ECO:0000313" key="11">
    <source>
        <dbReference type="EMBL" id="MBB6349958.1"/>
    </source>
</evidence>
<dbReference type="InterPro" id="IPR009081">
    <property type="entry name" value="PP-bd_ACP"/>
</dbReference>
<dbReference type="InterPro" id="IPR020806">
    <property type="entry name" value="PKS_PP-bd"/>
</dbReference>
<dbReference type="Pfam" id="PF13193">
    <property type="entry name" value="AMP-binding_C"/>
    <property type="match status" value="1"/>
</dbReference>
<evidence type="ECO:0000256" key="5">
    <source>
        <dbReference type="ARBA" id="ARBA00022450"/>
    </source>
</evidence>
<comment type="similarity">
    <text evidence="3">Belongs to the ATP-dependent AMP-binding enzyme family. MbtB subfamily.</text>
</comment>
<evidence type="ECO:0000256" key="8">
    <source>
        <dbReference type="ARBA" id="ARBA00033440"/>
    </source>
</evidence>
<dbReference type="Gene3D" id="3.40.50.12780">
    <property type="entry name" value="N-terminal domain of ligase-like"/>
    <property type="match status" value="1"/>
</dbReference>
<dbReference type="GO" id="GO:0043041">
    <property type="term" value="P:amino acid activation for nonribosomal peptide biosynthetic process"/>
    <property type="evidence" value="ECO:0007669"/>
    <property type="project" value="TreeGrafter"/>
</dbReference>
<evidence type="ECO:0000256" key="9">
    <source>
        <dbReference type="SAM" id="MobiDB-lite"/>
    </source>
</evidence>
<dbReference type="PANTHER" id="PTHR45527">
    <property type="entry name" value="NONRIBOSOMAL PEPTIDE SYNTHETASE"/>
    <property type="match status" value="1"/>
</dbReference>
<evidence type="ECO:0000256" key="6">
    <source>
        <dbReference type="ARBA" id="ARBA00022553"/>
    </source>
</evidence>
<feature type="compositionally biased region" description="Pro residues" evidence="9">
    <location>
        <begin position="1085"/>
        <end position="1098"/>
    </location>
</feature>
<dbReference type="Pfam" id="PF00668">
    <property type="entry name" value="Condensation"/>
    <property type="match status" value="1"/>
</dbReference>
<organism evidence="11 12">
    <name type="scientific">Nonomuraea muscovyensis</name>
    <dbReference type="NCBI Taxonomy" id="1124761"/>
    <lineage>
        <taxon>Bacteria</taxon>
        <taxon>Bacillati</taxon>
        <taxon>Actinomycetota</taxon>
        <taxon>Actinomycetes</taxon>
        <taxon>Streptosporangiales</taxon>
        <taxon>Streptosporangiaceae</taxon>
        <taxon>Nonomuraea</taxon>
    </lineage>
</organism>
<dbReference type="InterPro" id="IPR000873">
    <property type="entry name" value="AMP-dep_synth/lig_dom"/>
</dbReference>
<feature type="compositionally biased region" description="Pro residues" evidence="9">
    <location>
        <begin position="1189"/>
        <end position="1213"/>
    </location>
</feature>
<dbReference type="InterPro" id="IPR045851">
    <property type="entry name" value="AMP-bd_C_sf"/>
</dbReference>
<dbReference type="SUPFAM" id="SSF47336">
    <property type="entry name" value="ACP-like"/>
    <property type="match status" value="2"/>
</dbReference>
<feature type="domain" description="Carrier" evidence="10">
    <location>
        <begin position="3"/>
        <end position="80"/>
    </location>
</feature>
<dbReference type="GO" id="GO:0005737">
    <property type="term" value="C:cytoplasm"/>
    <property type="evidence" value="ECO:0007669"/>
    <property type="project" value="TreeGrafter"/>
</dbReference>
<evidence type="ECO:0000256" key="7">
    <source>
        <dbReference type="ARBA" id="ARBA00022598"/>
    </source>
</evidence>
<dbReference type="EMBL" id="JACHJB010000003">
    <property type="protein sequence ID" value="MBB6349958.1"/>
    <property type="molecule type" value="Genomic_DNA"/>
</dbReference>
<keyword evidence="6" id="KW-0597">Phosphoprotein</keyword>
<keyword evidence="7" id="KW-0436">Ligase</keyword>
<dbReference type="Gene3D" id="3.30.300.30">
    <property type="match status" value="1"/>
</dbReference>
<dbReference type="Pfam" id="PF00550">
    <property type="entry name" value="PP-binding"/>
    <property type="match status" value="2"/>
</dbReference>
<feature type="region of interest" description="Disordered" evidence="9">
    <location>
        <begin position="1073"/>
        <end position="1114"/>
    </location>
</feature>
<dbReference type="InterPro" id="IPR042099">
    <property type="entry name" value="ANL_N_sf"/>
</dbReference>
<sequence length="1342" mass="142787">MGAPPSLSVQDVLACLADVLEHRPEDLDPDVPFTALGLESFTAVRLRRRLREETDVSLPLTAFLGSATARTVAAGIVQDTDDISADTQDHGATRPPAGPGDGFALTPIQAAYLVGRDPAFPLGGVATFYYYEYDRRPDGDPLADLARLEAAWNRLIKRHPMLRVVVGDDARQRVLEDVPPYRIDITDLRGATPERAEAALAELRAECSHQLRPVSRWPLFDVRAALLADGRTRLYVGVDVLALDLMSWMRLMREWGAFHADPDAELPPPPLTFAELLSRRGGPAHLRRQRIDTAYWARRAPTLPDGPALPWTRTPHEIGVPHFTRHSAELPPEEWARLREQAAAHGLSPTGLLLAAFALVLRRWGAHDPFCLNTTLFDRDDLAHADDTPGLDAVVGDFTSTVLVEIPAADPASWYGFAGFAAAVNRRFWTDLDHRSVSGPEALRAATENGLRPRRTDPATGLPLTAHPVVFTSGVGLAGPGEAPAAWLGTDVFGVSQTPQVLLDHIVWDEGGRLRIAWDAVDGALPAGFVPGMLAAHVRLLRRLASEAELWTDPSLGWDPSFLPEEELPGGAFGSAGPLLDDPLRAAAALAPDAPALLDSTTEVNAGTLAERVTRTARALAGLGLGPGDLVAVCADKGIAQVTALLGILAAGAAYVPVEPSWPAGRIAAVCAKGSVRHALTFHQVTWPAGVTAHQLDTDGTLAAVEDAEPRRADPGDLAYAIFTSGSTGTPKGVAIEHRAARTTLDDLAERFPLDSRDRVLALSAFSFDLSVYDVFSVLGSGGAIVLPDADRQRDPGHWLDLMARHRVTVWNTAPALLEMLVEYAELEPEAVRRALSTLRLVLLSADWIPVTLPDRVRALAPQAEVVSLGGATEASIWSICHPIAEVDRSWPSIPYGRALRGQSFHILDEHGEPCPVGVPGELHIGGDGLARGYVGDPAQTTERFITHPVLRRRLYRTGDLGRWRHDGTIEFLGRLDRQVKIRGHRIELGEIESTLDRLAGVRQAVARAVPGPDDRPRLVCYVVPADPGGPPSDDELIDALRASLPPYMLPNRFLRMDALPVTANGKIDYAALPNPFQGGTATPSSPPKRPEPVPSPAEAPRHGHSGGGPVRGGLEEALTDAIGRGLRLSLTVSAGSLPPSDALTTAGQWVRSARAALAPHGFALSEHLPADGLLELVIDAAPVAVPAAGPPAPAAPEPPARPGASPTPPAAGPDPQVERAVARVFGELLNAPVDVTTPFFRLGASSLTVVLAHRRLRAELDDGLSVVDMFANATVRDLATFITGRREAATVTATPGAGPLDGTATGGDPAQAVHHPAAEAPSESRAAARRTARALAAEVAG</sequence>
<keyword evidence="12" id="KW-1185">Reference proteome</keyword>
<dbReference type="NCBIfam" id="TIGR01733">
    <property type="entry name" value="AA-adenyl-dom"/>
    <property type="match status" value="1"/>
</dbReference>
<feature type="region of interest" description="Disordered" evidence="9">
    <location>
        <begin position="1189"/>
        <end position="1216"/>
    </location>
</feature>
<dbReference type="FunFam" id="3.30.559.10:FF:000023">
    <property type="entry name" value="Non-ribosomal peptide synthetase"/>
    <property type="match status" value="1"/>
</dbReference>
<dbReference type="SUPFAM" id="SSF56801">
    <property type="entry name" value="Acetyl-CoA synthetase-like"/>
    <property type="match status" value="1"/>
</dbReference>
<dbReference type="Pfam" id="PF00501">
    <property type="entry name" value="AMP-binding"/>
    <property type="match status" value="1"/>
</dbReference>
<evidence type="ECO:0000256" key="3">
    <source>
        <dbReference type="ARBA" id="ARBA00007380"/>
    </source>
</evidence>
<dbReference type="PROSITE" id="PS50075">
    <property type="entry name" value="CARRIER"/>
    <property type="match status" value="2"/>
</dbReference>
<dbReference type="GO" id="GO:0016874">
    <property type="term" value="F:ligase activity"/>
    <property type="evidence" value="ECO:0007669"/>
    <property type="project" value="UniProtKB-KW"/>
</dbReference>
<evidence type="ECO:0000256" key="4">
    <source>
        <dbReference type="ARBA" id="ARBA00016743"/>
    </source>
</evidence>
<dbReference type="SMART" id="SM00823">
    <property type="entry name" value="PKS_PP"/>
    <property type="match status" value="2"/>
</dbReference>
<dbReference type="PANTHER" id="PTHR45527:SF10">
    <property type="entry name" value="PYOCHELIN SYNTHASE PCHF"/>
    <property type="match status" value="1"/>
</dbReference>
<dbReference type="Proteomes" id="UP000583800">
    <property type="component" value="Unassembled WGS sequence"/>
</dbReference>
<evidence type="ECO:0000256" key="1">
    <source>
        <dbReference type="ARBA" id="ARBA00001957"/>
    </source>
</evidence>
<dbReference type="InterPro" id="IPR036736">
    <property type="entry name" value="ACP-like_sf"/>
</dbReference>
<name>A0A7X0C8C0_9ACTN</name>
<dbReference type="Gene3D" id="3.30.559.10">
    <property type="entry name" value="Chloramphenicol acetyltransferase-like domain"/>
    <property type="match status" value="1"/>
</dbReference>
<evidence type="ECO:0000313" key="12">
    <source>
        <dbReference type="Proteomes" id="UP000583800"/>
    </source>
</evidence>
<dbReference type="GO" id="GO:0044550">
    <property type="term" value="P:secondary metabolite biosynthetic process"/>
    <property type="evidence" value="ECO:0007669"/>
    <property type="project" value="TreeGrafter"/>
</dbReference>
<dbReference type="GO" id="GO:0000036">
    <property type="term" value="F:acyl carrier activity"/>
    <property type="evidence" value="ECO:0007669"/>
    <property type="project" value="TreeGrafter"/>
</dbReference>
<dbReference type="Gene3D" id="1.10.1200.10">
    <property type="entry name" value="ACP-like"/>
    <property type="match status" value="2"/>
</dbReference>
<evidence type="ECO:0000256" key="2">
    <source>
        <dbReference type="ARBA" id="ARBA00005102"/>
    </source>
</evidence>
<protein>
    <recommendedName>
        <fullName evidence="4">Phenyloxazoline synthase MbtB</fullName>
    </recommendedName>
    <alternativeName>
        <fullName evidence="8">Mycobactin synthetase protein B</fullName>
    </alternativeName>
</protein>
<dbReference type="InterPro" id="IPR001242">
    <property type="entry name" value="Condensation_dom"/>
</dbReference>
<feature type="region of interest" description="Disordered" evidence="9">
    <location>
        <begin position="1293"/>
        <end position="1333"/>
    </location>
</feature>
<proteinExistence type="inferred from homology"/>
<reference evidence="11 12" key="1">
    <citation type="submission" date="2020-08" db="EMBL/GenBank/DDBJ databases">
        <title>Sequencing the genomes of 1000 actinobacteria strains.</title>
        <authorList>
            <person name="Klenk H.-P."/>
        </authorList>
    </citation>
    <scope>NUCLEOTIDE SEQUENCE [LARGE SCALE GENOMIC DNA]</scope>
    <source>
        <strain evidence="11 12">DSM 45913</strain>
    </source>
</reference>
<feature type="domain" description="Carrier" evidence="10">
    <location>
        <begin position="1212"/>
        <end position="1287"/>
    </location>
</feature>